<feature type="repeat" description="WD" evidence="3">
    <location>
        <begin position="717"/>
        <end position="758"/>
    </location>
</feature>
<keyword evidence="2" id="KW-0677">Repeat</keyword>
<feature type="repeat" description="WD" evidence="3">
    <location>
        <begin position="1108"/>
        <end position="1149"/>
    </location>
</feature>
<feature type="repeat" description="WD" evidence="3">
    <location>
        <begin position="1088"/>
        <end position="1107"/>
    </location>
</feature>
<evidence type="ECO:0000259" key="5">
    <source>
        <dbReference type="SMART" id="SM00530"/>
    </source>
</evidence>
<dbReference type="InterPro" id="IPR020472">
    <property type="entry name" value="WD40_PAC1"/>
</dbReference>
<dbReference type="Gene3D" id="3.40.50.300">
    <property type="entry name" value="P-loop containing nucleotide triphosphate hydrolases"/>
    <property type="match status" value="1"/>
</dbReference>
<feature type="repeat" description="WD" evidence="3">
    <location>
        <begin position="883"/>
        <end position="917"/>
    </location>
</feature>
<feature type="repeat" description="WD" evidence="3">
    <location>
        <begin position="758"/>
        <end position="799"/>
    </location>
</feature>
<sequence>MPRPERQLGPENDVLQRFAADLRRLRESAGSPGYRELARRANYSSTTLSDAAGGRRLPSLPVTLAYVGVCDGDRAEWEARWRAVAAELAPTELEAPDNDIRAPYVGLAAFQPEDADRFFGRRRLVDELVARLGQRRFLAVFGPSGSGKSSLLRAGLLPAVAAADSETDRARPVLLFTPGEHPLHECATQLARLLGVPAGSVLADLIADPHHLNLAVRQALLTLPEEAELLIVVDQFEEVFTQCGDSGERTQFVAALLAAAQATTSRARVVLGVRADFYGRCAEHPDLVEALQDGQTLVGGMQAEELRAAITQPAISAGLAVETALVSTIVSEMVGRPGALPLMSHALVETWRRRRGNTLTLAGYQAAGAIEGAVAQTAERTHTALDPARQQVAREVFLRLTTLGEGTDDLRRRARRAELDDIDPAAAEVLDTLARARLLTLGEETVEIAHEAVIRSWPRLRHWLTRDRDGLRVHRQLTEAANTWESLGRDPGALYRGVQLDTACEWNTRRRTSLTPAEQQFLDASSAARVGEHRATQRRARRLWSLVAGIAVVAMVAVVTSVVAVRQTQAAEDQRSLAMSRKLAADSVAMATVAPENSMLLAIEAYHQAPTVEARSALLSAQGQAFEARLTGHQQAVVSVAFNPDGHTLATASLDGTVKLWDSTTRRTTATFDATTTSGFTGRVLAFSPDGHTLATNSRDGAVALWDVTTQRQRSTIGDHVHVNTAATFSPDGRTVALGTVRGVVNLWDLVTGTETELSGGNGFVGDAAFSPDGRLLAAEDASGAVQLWEVGSHAATTLQAGHSAAGLGSGLAFSPDGRLLAVGGADGVRLWDPASRQEIPGLSDHSGTVLDLAFGPDGRTLVSLGRNVGLWDVQSRQEIRVLARNDDVAHGVAVSPDGHTVAAGGSGNAVTLWDLRGPVLTSHPVSADSPRDAAPVAFGPDGRTLAVGGHTGGVELWDLSSRTSTAIPVGDRAFVYGLTFGPDGRSLVVGSRSLVGRDGITHGQVDLWDVTSSRDVATYPAPYDSVGVMFDPDGHALVATGTVGLVGLTDVATREEIAVQTDEKGAVSGAALGLDGHTLAVSGAGQASNDGSVEVWNVQTRQRIATLAGHEGVIAGVALSPDGRTVAAGSQDGTVHLWDVAMQQETAVLTGHTGAVSALAFSADGHTLATSGHDGAVRLWDLDVNHVRDRLCRTVLDNTTAEQRGRLVPDGSLPQCGTR</sequence>
<dbReference type="InterPro" id="IPR001387">
    <property type="entry name" value="Cro/C1-type_HTH"/>
</dbReference>
<evidence type="ECO:0000313" key="7">
    <source>
        <dbReference type="Proteomes" id="UP000323454"/>
    </source>
</evidence>
<feature type="domain" description="HTH cro/C1-type" evidence="5">
    <location>
        <begin position="21"/>
        <end position="77"/>
    </location>
</feature>
<feature type="repeat" description="WD" evidence="3">
    <location>
        <begin position="685"/>
        <end position="716"/>
    </location>
</feature>
<evidence type="ECO:0000256" key="1">
    <source>
        <dbReference type="ARBA" id="ARBA00022574"/>
    </source>
</evidence>
<dbReference type="InterPro" id="IPR001680">
    <property type="entry name" value="WD40_rpt"/>
</dbReference>
<dbReference type="Proteomes" id="UP000323454">
    <property type="component" value="Unassembled WGS sequence"/>
</dbReference>
<dbReference type="OrthoDB" id="218695at2"/>
<comment type="caution">
    <text evidence="6">The sequence shown here is derived from an EMBL/GenBank/DDBJ whole genome shotgun (WGS) entry which is preliminary data.</text>
</comment>
<accession>A0A5B2X6H7</accession>
<dbReference type="InterPro" id="IPR027417">
    <property type="entry name" value="P-loop_NTPase"/>
</dbReference>
<dbReference type="RefSeq" id="WP_149851842.1">
    <property type="nucleotide sequence ID" value="NZ_VUOB01000041.1"/>
</dbReference>
<dbReference type="SUPFAM" id="SSF50978">
    <property type="entry name" value="WD40 repeat-like"/>
    <property type="match status" value="1"/>
</dbReference>
<dbReference type="SUPFAM" id="SSF50998">
    <property type="entry name" value="Quinoprotein alcohol dehydrogenase-like"/>
    <property type="match status" value="1"/>
</dbReference>
<organism evidence="6 7">
    <name type="scientific">Solihabitans fulvus</name>
    <dbReference type="NCBI Taxonomy" id="1892852"/>
    <lineage>
        <taxon>Bacteria</taxon>
        <taxon>Bacillati</taxon>
        <taxon>Actinomycetota</taxon>
        <taxon>Actinomycetes</taxon>
        <taxon>Pseudonocardiales</taxon>
        <taxon>Pseudonocardiaceae</taxon>
        <taxon>Solihabitans</taxon>
    </lineage>
</organism>
<dbReference type="Pfam" id="PF20703">
    <property type="entry name" value="nSTAND1"/>
    <property type="match status" value="1"/>
</dbReference>
<dbReference type="PRINTS" id="PR00320">
    <property type="entry name" value="GPROTEINBRPT"/>
</dbReference>
<dbReference type="PANTHER" id="PTHR19879">
    <property type="entry name" value="TRANSCRIPTION INITIATION FACTOR TFIID"/>
    <property type="match status" value="1"/>
</dbReference>
<evidence type="ECO:0000256" key="4">
    <source>
        <dbReference type="SAM" id="Phobius"/>
    </source>
</evidence>
<dbReference type="CDD" id="cd00200">
    <property type="entry name" value="WD40"/>
    <property type="match status" value="2"/>
</dbReference>
<keyword evidence="4" id="KW-1133">Transmembrane helix</keyword>
<dbReference type="PROSITE" id="PS00678">
    <property type="entry name" value="WD_REPEATS_1"/>
    <property type="match status" value="2"/>
</dbReference>
<reference evidence="6 7" key="2">
    <citation type="submission" date="2019-09" db="EMBL/GenBank/DDBJ databases">
        <authorList>
            <person name="Jin C."/>
        </authorList>
    </citation>
    <scope>NUCLEOTIDE SEQUENCE [LARGE SCALE GENOMIC DNA]</scope>
    <source>
        <strain evidence="6 7">AN110305</strain>
    </source>
</reference>
<dbReference type="SUPFAM" id="SSF52540">
    <property type="entry name" value="P-loop containing nucleoside triphosphate hydrolases"/>
    <property type="match status" value="1"/>
</dbReference>
<dbReference type="InterPro" id="IPR011047">
    <property type="entry name" value="Quinoprotein_ADH-like_sf"/>
</dbReference>
<dbReference type="PROSITE" id="PS50294">
    <property type="entry name" value="WD_REPEATS_REGION"/>
    <property type="match status" value="3"/>
</dbReference>
<evidence type="ECO:0000256" key="3">
    <source>
        <dbReference type="PROSITE-ProRule" id="PRU00221"/>
    </source>
</evidence>
<dbReference type="InterPro" id="IPR036322">
    <property type="entry name" value="WD40_repeat_dom_sf"/>
</dbReference>
<keyword evidence="4" id="KW-0472">Membrane</keyword>
<dbReference type="AlphaFoldDB" id="A0A5B2X6H7"/>
<reference evidence="6 7" key="1">
    <citation type="submission" date="2019-09" db="EMBL/GenBank/DDBJ databases">
        <title>Goodfellowia gen. nov., a new genus of the Pseudonocardineae related to Actinoalloteichus, containing Goodfellowia coeruleoviolacea gen. nov., comb. nov. gen. nov., comb. nov.</title>
        <authorList>
            <person name="Labeda D."/>
        </authorList>
    </citation>
    <scope>NUCLEOTIDE SEQUENCE [LARGE SCALE GENOMIC DNA]</scope>
    <source>
        <strain evidence="6 7">AN110305</strain>
    </source>
</reference>
<feature type="transmembrane region" description="Helical" evidence="4">
    <location>
        <begin position="543"/>
        <end position="565"/>
    </location>
</feature>
<dbReference type="SMART" id="SM00320">
    <property type="entry name" value="WD40"/>
    <property type="match status" value="13"/>
</dbReference>
<keyword evidence="1 3" id="KW-0853">WD repeat</keyword>
<name>A0A5B2X6H7_9PSEU</name>
<dbReference type="PROSITE" id="PS50082">
    <property type="entry name" value="WD_REPEATS_2"/>
    <property type="match status" value="9"/>
</dbReference>
<evidence type="ECO:0000313" key="6">
    <source>
        <dbReference type="EMBL" id="KAA2258816.1"/>
    </source>
</evidence>
<dbReference type="InterPro" id="IPR019775">
    <property type="entry name" value="WD40_repeat_CS"/>
</dbReference>
<keyword evidence="7" id="KW-1185">Reference proteome</keyword>
<dbReference type="Pfam" id="PF13560">
    <property type="entry name" value="HTH_31"/>
    <property type="match status" value="1"/>
</dbReference>
<protein>
    <submittedName>
        <fullName evidence="6">AAA family ATPase</fullName>
    </submittedName>
</protein>
<gene>
    <name evidence="6" type="ORF">F0L68_23630</name>
</gene>
<feature type="repeat" description="WD" evidence="3">
    <location>
        <begin position="1150"/>
        <end position="1184"/>
    </location>
</feature>
<dbReference type="PANTHER" id="PTHR19879:SF9">
    <property type="entry name" value="TRANSCRIPTION INITIATION FACTOR TFIID SUBUNIT 5"/>
    <property type="match status" value="1"/>
</dbReference>
<keyword evidence="4" id="KW-0812">Transmembrane</keyword>
<dbReference type="SMART" id="SM00530">
    <property type="entry name" value="HTH_XRE"/>
    <property type="match status" value="1"/>
</dbReference>
<proteinExistence type="predicted"/>
<dbReference type="InterPro" id="IPR049052">
    <property type="entry name" value="nSTAND1"/>
</dbReference>
<dbReference type="Pfam" id="PF00400">
    <property type="entry name" value="WD40"/>
    <property type="match status" value="7"/>
</dbReference>
<evidence type="ECO:0000256" key="2">
    <source>
        <dbReference type="ARBA" id="ARBA00022737"/>
    </source>
</evidence>
<dbReference type="InterPro" id="IPR015943">
    <property type="entry name" value="WD40/YVTN_repeat-like_dom_sf"/>
</dbReference>
<feature type="repeat" description="WD" evidence="3">
    <location>
        <begin position="630"/>
        <end position="671"/>
    </location>
</feature>
<dbReference type="EMBL" id="VUOB01000041">
    <property type="protein sequence ID" value="KAA2258816.1"/>
    <property type="molecule type" value="Genomic_DNA"/>
</dbReference>
<feature type="repeat" description="WD" evidence="3">
    <location>
        <begin position="937"/>
        <end position="968"/>
    </location>
</feature>
<dbReference type="Gene3D" id="2.130.10.10">
    <property type="entry name" value="YVTN repeat-like/Quinoprotein amine dehydrogenase"/>
    <property type="match status" value="4"/>
</dbReference>